<evidence type="ECO:0000313" key="7">
    <source>
        <dbReference type="Proteomes" id="UP001303373"/>
    </source>
</evidence>
<organism evidence="6 7">
    <name type="scientific">Acrodontium crateriforme</name>
    <dbReference type="NCBI Taxonomy" id="150365"/>
    <lineage>
        <taxon>Eukaryota</taxon>
        <taxon>Fungi</taxon>
        <taxon>Dikarya</taxon>
        <taxon>Ascomycota</taxon>
        <taxon>Pezizomycotina</taxon>
        <taxon>Dothideomycetes</taxon>
        <taxon>Dothideomycetidae</taxon>
        <taxon>Mycosphaerellales</taxon>
        <taxon>Teratosphaeriaceae</taxon>
        <taxon>Acrodontium</taxon>
    </lineage>
</organism>
<accession>A0AAQ3M131</accession>
<evidence type="ECO:0000256" key="1">
    <source>
        <dbReference type="ARBA" id="ARBA00004123"/>
    </source>
</evidence>
<dbReference type="InterPro" id="IPR051089">
    <property type="entry name" value="prtT"/>
</dbReference>
<dbReference type="PANTHER" id="PTHR31845:SF10">
    <property type="entry name" value="ZN(II)2CYS6 TRANSCRIPTION FACTOR (EUROFUNG)"/>
    <property type="match status" value="1"/>
</dbReference>
<proteinExistence type="predicted"/>
<sequence>MPRPRKRKTQSAVAFDSTKGISISDILANQSQISPRPDVSHQVEQNGTSKEHIAYKPGTTYAGGQSLACAFKQSVDLDPSVVQLLHGIDCNCVQRSFVIFRQMMPFFPFVTLRPDSEPSNMISSRPMTTMAICVVTLPANKELQDRLCKAFRQALASKVIVGAERSLDLMVGLLIWIAWHHQYMYKQQIYQELCLLAGMAADMGLYNGASMTMDADEAVERNRAFVGCYYLCCNLSMVAFNKPSPMRWTDELHRLAEELALAARIPQDTALIGTLELVHAMQDLEDDFRAQKVFKRSTGAHYIELLVKTGHQHLKTLRREHPTLAGTLGFAAATIHLHHRFLKCSESPDSATLIQCTCAIKDYLDDVLARPPITLHRVNIIEWTNVLEILILMARVSKPLPQAAGWEAGAVSSMLQPEVLLETVCTHMGSVPPNDLLAPRIECTYEWFTRVCTGIKKRILQERGIGGASGLRNDDANFDQLGSLGSFRPVNDANAFPSQHSKMMEPETPTMPACDLDSIDFFGAGVLDDDFWDSFMW</sequence>
<dbReference type="GO" id="GO:0005634">
    <property type="term" value="C:nucleus"/>
    <property type="evidence" value="ECO:0007669"/>
    <property type="project" value="UniProtKB-SubCell"/>
</dbReference>
<dbReference type="GO" id="GO:0000981">
    <property type="term" value="F:DNA-binding transcription factor activity, RNA polymerase II-specific"/>
    <property type="evidence" value="ECO:0007669"/>
    <property type="project" value="TreeGrafter"/>
</dbReference>
<keyword evidence="4" id="KW-0804">Transcription</keyword>
<dbReference type="AlphaFoldDB" id="A0AAQ3M131"/>
<keyword evidence="2" id="KW-0805">Transcription regulation</keyword>
<gene>
    <name evidence="6" type="ORF">R9X50_00253000</name>
</gene>
<comment type="subcellular location">
    <subcellularLocation>
        <location evidence="1">Nucleus</location>
    </subcellularLocation>
</comment>
<dbReference type="PANTHER" id="PTHR31845">
    <property type="entry name" value="FINGER DOMAIN PROTEIN, PUTATIVE-RELATED"/>
    <property type="match status" value="1"/>
</dbReference>
<evidence type="ECO:0000256" key="2">
    <source>
        <dbReference type="ARBA" id="ARBA00023015"/>
    </source>
</evidence>
<evidence type="ECO:0000256" key="3">
    <source>
        <dbReference type="ARBA" id="ARBA00023125"/>
    </source>
</evidence>
<reference evidence="6 7" key="1">
    <citation type="submission" date="2023-11" db="EMBL/GenBank/DDBJ databases">
        <title>An acidophilic fungus is an integral part of prey digestion in a carnivorous sundew plant.</title>
        <authorList>
            <person name="Tsai I.J."/>
        </authorList>
    </citation>
    <scope>NUCLEOTIDE SEQUENCE [LARGE SCALE GENOMIC DNA]</scope>
    <source>
        <strain evidence="6">169a</strain>
    </source>
</reference>
<dbReference type="GO" id="GO:0000976">
    <property type="term" value="F:transcription cis-regulatory region binding"/>
    <property type="evidence" value="ECO:0007669"/>
    <property type="project" value="TreeGrafter"/>
</dbReference>
<dbReference type="EMBL" id="CP138582">
    <property type="protein sequence ID" value="WPG99711.1"/>
    <property type="molecule type" value="Genomic_DNA"/>
</dbReference>
<keyword evidence="7" id="KW-1185">Reference proteome</keyword>
<dbReference type="Proteomes" id="UP001303373">
    <property type="component" value="Chromosome 3"/>
</dbReference>
<protein>
    <recommendedName>
        <fullName evidence="8">Transcription factor domain-containing protein</fullName>
    </recommendedName>
</protein>
<evidence type="ECO:0000256" key="4">
    <source>
        <dbReference type="ARBA" id="ARBA00023163"/>
    </source>
</evidence>
<name>A0AAQ3M131_9PEZI</name>
<evidence type="ECO:0008006" key="8">
    <source>
        <dbReference type="Google" id="ProtNLM"/>
    </source>
</evidence>
<keyword evidence="5" id="KW-0539">Nucleus</keyword>
<keyword evidence="3" id="KW-0238">DNA-binding</keyword>
<evidence type="ECO:0000256" key="5">
    <source>
        <dbReference type="ARBA" id="ARBA00023242"/>
    </source>
</evidence>
<evidence type="ECO:0000313" key="6">
    <source>
        <dbReference type="EMBL" id="WPG99711.1"/>
    </source>
</evidence>